<keyword evidence="2" id="KW-1185">Reference proteome</keyword>
<sequence>MDFTEYLKQFFLNHYSSSLDKSKLFISFEPIGCMLDELDSEDANAKNKALEQLSILAERLPAIHESLIAGTSRLSDLYETMIQGSRFRSSALDETDREEYLKVFSLAKSEAIAKLEKGKRASLATPMGNFFLVQGAPDGWYDKNSGIWTSQKFEMKDSAKKPNPEKPKLKFNLKWKALINQKAIVDIKPFEKMKPIDNVVLKPIFSDKHSIFLEPKKEFKITRKDSKTAVKSDLAKPMSIKNASGLNQLLLKDRTMITKDVIKVMPNMSTISRMELIHALDKEKLIKEEPVNSNGMEISFDYCLVNLQRDWIDRSLFVYSKLWYSLAVKKGFFSNGMKDDSNTGEIKSMTVAMILIKNLKVKAQWNQTDKNIGDESLSLGMFNVTGNKMTSSSEIGNEGIQILGWICEVLPQLPEFDDPNI</sequence>
<dbReference type="AlphaFoldDB" id="A0A928UY90"/>
<dbReference type="EMBL" id="PRDK01000009">
    <property type="protein sequence ID" value="MBE8714892.1"/>
    <property type="molecule type" value="Genomic_DNA"/>
</dbReference>
<evidence type="ECO:0000313" key="2">
    <source>
        <dbReference type="Proteomes" id="UP000616201"/>
    </source>
</evidence>
<accession>A0A928UY90</accession>
<proteinExistence type="predicted"/>
<name>A0A928UY90_9SPHI</name>
<protein>
    <submittedName>
        <fullName evidence="1">Uncharacterized protein</fullName>
    </submittedName>
</protein>
<reference evidence="1" key="1">
    <citation type="submission" date="2018-02" db="EMBL/GenBank/DDBJ databases">
        <authorList>
            <person name="Vasarhelyi B.M."/>
            <person name="Deshmukh S."/>
            <person name="Balint B."/>
            <person name="Kukolya J."/>
        </authorList>
    </citation>
    <scope>NUCLEOTIDE SEQUENCE</scope>
    <source>
        <strain evidence="1">KB22</strain>
    </source>
</reference>
<gene>
    <name evidence="1" type="ORF">C4F49_14510</name>
</gene>
<comment type="caution">
    <text evidence="1">The sequence shown here is derived from an EMBL/GenBank/DDBJ whole genome shotgun (WGS) entry which is preliminary data.</text>
</comment>
<evidence type="ECO:0000313" key="1">
    <source>
        <dbReference type="EMBL" id="MBE8714892.1"/>
    </source>
</evidence>
<organism evidence="1 2">
    <name type="scientific">Sphingobacterium hungaricum</name>
    <dbReference type="NCBI Taxonomy" id="2082723"/>
    <lineage>
        <taxon>Bacteria</taxon>
        <taxon>Pseudomonadati</taxon>
        <taxon>Bacteroidota</taxon>
        <taxon>Sphingobacteriia</taxon>
        <taxon>Sphingobacteriales</taxon>
        <taxon>Sphingobacteriaceae</taxon>
        <taxon>Sphingobacterium</taxon>
    </lineage>
</organism>
<dbReference type="RefSeq" id="WP_196936749.1">
    <property type="nucleotide sequence ID" value="NZ_MU158698.1"/>
</dbReference>
<dbReference type="Proteomes" id="UP000616201">
    <property type="component" value="Unassembled WGS sequence"/>
</dbReference>